<keyword evidence="3" id="KW-1185">Reference proteome</keyword>
<sequence>MTPEKLPANFKYEAARMFFKECEAVDTSKCDFKFEEPDFEGLTKFLVEECSFSKERVERYVERLKNSKARTKQRPLDMFFGAAKVQIKESDKFDPTKKKGGAKAAAKAGTKRPGAPAGGAAKRGKKSYQEFVVDP</sequence>
<dbReference type="EMBL" id="CAUJNA010003412">
    <property type="protein sequence ID" value="CAJ1401379.1"/>
    <property type="molecule type" value="Genomic_DNA"/>
</dbReference>
<gene>
    <name evidence="2" type="ORF">EVOR1521_LOCUS24540</name>
</gene>
<dbReference type="SUPFAM" id="SSF47807">
    <property type="entry name" value="5' to 3' exonuclease, C-terminal subdomain"/>
    <property type="match status" value="1"/>
</dbReference>
<dbReference type="Proteomes" id="UP001178507">
    <property type="component" value="Unassembled WGS sequence"/>
</dbReference>
<proteinExistence type="predicted"/>
<feature type="compositionally biased region" description="Low complexity" evidence="1">
    <location>
        <begin position="102"/>
        <end position="120"/>
    </location>
</feature>
<protein>
    <submittedName>
        <fullName evidence="2">Uncharacterized protein</fullName>
    </submittedName>
</protein>
<evidence type="ECO:0000256" key="1">
    <source>
        <dbReference type="SAM" id="MobiDB-lite"/>
    </source>
</evidence>
<feature type="region of interest" description="Disordered" evidence="1">
    <location>
        <begin position="91"/>
        <end position="135"/>
    </location>
</feature>
<organism evidence="2 3">
    <name type="scientific">Effrenium voratum</name>
    <dbReference type="NCBI Taxonomy" id="2562239"/>
    <lineage>
        <taxon>Eukaryota</taxon>
        <taxon>Sar</taxon>
        <taxon>Alveolata</taxon>
        <taxon>Dinophyceae</taxon>
        <taxon>Suessiales</taxon>
        <taxon>Symbiodiniaceae</taxon>
        <taxon>Effrenium</taxon>
    </lineage>
</organism>
<evidence type="ECO:0000313" key="3">
    <source>
        <dbReference type="Proteomes" id="UP001178507"/>
    </source>
</evidence>
<name>A0AA36JA84_9DINO</name>
<reference evidence="2" key="1">
    <citation type="submission" date="2023-08" db="EMBL/GenBank/DDBJ databases">
        <authorList>
            <person name="Chen Y."/>
            <person name="Shah S."/>
            <person name="Dougan E. K."/>
            <person name="Thang M."/>
            <person name="Chan C."/>
        </authorList>
    </citation>
    <scope>NUCLEOTIDE SEQUENCE</scope>
</reference>
<accession>A0AA36JA84</accession>
<evidence type="ECO:0000313" key="2">
    <source>
        <dbReference type="EMBL" id="CAJ1401379.1"/>
    </source>
</evidence>
<comment type="caution">
    <text evidence="2">The sequence shown here is derived from an EMBL/GenBank/DDBJ whole genome shotgun (WGS) entry which is preliminary data.</text>
</comment>
<dbReference type="AlphaFoldDB" id="A0AA36JA84"/>
<dbReference type="InterPro" id="IPR036279">
    <property type="entry name" value="5-3_exonuclease_C_sf"/>
</dbReference>